<dbReference type="EMBL" id="JAWNGG020000455">
    <property type="protein sequence ID" value="KAK9293454.1"/>
    <property type="molecule type" value="Genomic_DNA"/>
</dbReference>
<feature type="compositionally biased region" description="Basic and acidic residues" evidence="1">
    <location>
        <begin position="18"/>
        <end position="35"/>
    </location>
</feature>
<proteinExistence type="predicted"/>
<evidence type="ECO:0000256" key="1">
    <source>
        <dbReference type="SAM" id="MobiDB-lite"/>
    </source>
</evidence>
<accession>A0AAW0Z7H3</accession>
<comment type="caution">
    <text evidence="2">The sequence shown here is derived from an EMBL/GenBank/DDBJ whole genome shotgun (WGS) entry which is preliminary data.</text>
</comment>
<sequence>MQLEELIKQGGSPAHLRLPTDRRNAGESSRERLSDGGDSPPPHGIACKFNFPRLPRPPRGGCPEDLPPFYARRRRTRGSREERTQAWRGYPAPPKKTEKGSTTMKRGVLLVAKQVEY</sequence>
<name>A0AAW0Z7H3_9HYME</name>
<evidence type="ECO:0000313" key="3">
    <source>
        <dbReference type="Proteomes" id="UP001432146"/>
    </source>
</evidence>
<dbReference type="AlphaFoldDB" id="A0AAW0Z7H3"/>
<organism evidence="2 3">
    <name type="scientific">Tetragonisca angustula</name>
    <dbReference type="NCBI Taxonomy" id="166442"/>
    <lineage>
        <taxon>Eukaryota</taxon>
        <taxon>Metazoa</taxon>
        <taxon>Ecdysozoa</taxon>
        <taxon>Arthropoda</taxon>
        <taxon>Hexapoda</taxon>
        <taxon>Insecta</taxon>
        <taxon>Pterygota</taxon>
        <taxon>Neoptera</taxon>
        <taxon>Endopterygota</taxon>
        <taxon>Hymenoptera</taxon>
        <taxon>Apocrita</taxon>
        <taxon>Aculeata</taxon>
        <taxon>Apoidea</taxon>
        <taxon>Anthophila</taxon>
        <taxon>Apidae</taxon>
        <taxon>Tetragonisca</taxon>
    </lineage>
</organism>
<keyword evidence="3" id="KW-1185">Reference proteome</keyword>
<gene>
    <name evidence="2" type="ORF">QLX08_011608</name>
</gene>
<protein>
    <submittedName>
        <fullName evidence="2">Uncharacterized protein</fullName>
    </submittedName>
</protein>
<evidence type="ECO:0000313" key="2">
    <source>
        <dbReference type="EMBL" id="KAK9293454.1"/>
    </source>
</evidence>
<feature type="region of interest" description="Disordered" evidence="1">
    <location>
        <begin position="1"/>
        <end position="105"/>
    </location>
</feature>
<reference evidence="2 3" key="1">
    <citation type="submission" date="2024-05" db="EMBL/GenBank/DDBJ databases">
        <title>The nuclear and mitochondrial genome assemblies of Tetragonisca angustula (Apidae: Meliponini), a tiny yet remarkable pollinator in the Neotropics.</title>
        <authorList>
            <person name="Ferrari R."/>
            <person name="Ricardo P.C."/>
            <person name="Dias F.C."/>
            <person name="Araujo N.S."/>
            <person name="Soares D.O."/>
            <person name="Zhou Q.-S."/>
            <person name="Zhu C.-D."/>
            <person name="Coutinho L."/>
            <person name="Airas M.C."/>
            <person name="Batista T.M."/>
        </authorList>
    </citation>
    <scope>NUCLEOTIDE SEQUENCE [LARGE SCALE GENOMIC DNA]</scope>
    <source>
        <strain evidence="2">ASF017062</strain>
        <tissue evidence="2">Abdomen</tissue>
    </source>
</reference>
<dbReference type="Proteomes" id="UP001432146">
    <property type="component" value="Unassembled WGS sequence"/>
</dbReference>